<dbReference type="EMBL" id="JADBGI010000024">
    <property type="protein sequence ID" value="MBE3001410.1"/>
    <property type="molecule type" value="Genomic_DNA"/>
</dbReference>
<organism evidence="3 4">
    <name type="scientific">Nocardiopsis coralli</name>
    <dbReference type="NCBI Taxonomy" id="2772213"/>
    <lineage>
        <taxon>Bacteria</taxon>
        <taxon>Bacillati</taxon>
        <taxon>Actinomycetota</taxon>
        <taxon>Actinomycetes</taxon>
        <taxon>Streptosporangiales</taxon>
        <taxon>Nocardiopsidaceae</taxon>
        <taxon>Nocardiopsis</taxon>
    </lineage>
</organism>
<dbReference type="InterPro" id="IPR025194">
    <property type="entry name" value="RodZ-like_C"/>
</dbReference>
<evidence type="ECO:0000259" key="2">
    <source>
        <dbReference type="Pfam" id="PF13464"/>
    </source>
</evidence>
<proteinExistence type="predicted"/>
<dbReference type="Pfam" id="PF13413">
    <property type="entry name" value="HTH_25"/>
    <property type="match status" value="1"/>
</dbReference>
<feature type="domain" description="Cytoskeleton protein RodZ-like C-terminal" evidence="2">
    <location>
        <begin position="300"/>
        <end position="368"/>
    </location>
</feature>
<sequence length="378" mass="40351">MATIGQCLSAARIAAGYTVADLSTRTRIRPKVLSGIEEEDFVPCGGDFYARGHIRSLCRALDLDPEPLLAEFDLEHAGGSSIFVPLPRHAAGSPATVRAAAAAREQTQEVPEDGDEPMAGPPPRRIIDDTEPEAGTDRPNHFERGQTLRRPVRRNRPKKNRPNPKPAPEPESPDRAHPPAQGRHRAPEQRSKGAGAAKKEPRPPVTATSRGGEAVRRHWPWALVAVVVLVGGVVGVRAWQGEETNPLRTALELIRDDDSHVDSSTVTGTAEGDALVDPAHGDAADGEEAAEEEVGEVTYELTADDRTWVQVTGEGDEGLYTGFLAEGEEWDHTGEGGLRIWLGNAGAVTVSVDGDDIGTPGEIGEVKEVGVDADGFDD</sequence>
<name>A0ABR9PC48_9ACTN</name>
<dbReference type="PANTHER" id="PTHR34475:SF1">
    <property type="entry name" value="CYTOSKELETON PROTEIN RODZ"/>
    <property type="match status" value="1"/>
</dbReference>
<feature type="region of interest" description="Disordered" evidence="1">
    <location>
        <begin position="259"/>
        <end position="293"/>
    </location>
</feature>
<dbReference type="RefSeq" id="WP_193124010.1">
    <property type="nucleotide sequence ID" value="NZ_JADBGI010000024.1"/>
</dbReference>
<feature type="compositionally biased region" description="Basic and acidic residues" evidence="1">
    <location>
        <begin position="135"/>
        <end position="146"/>
    </location>
</feature>
<feature type="compositionally biased region" description="Basic and acidic residues" evidence="1">
    <location>
        <begin position="185"/>
        <end position="202"/>
    </location>
</feature>
<feature type="compositionally biased region" description="Acidic residues" evidence="1">
    <location>
        <begin position="284"/>
        <end position="293"/>
    </location>
</feature>
<dbReference type="InterPro" id="IPR050400">
    <property type="entry name" value="Bact_Cytoskel_RodZ"/>
</dbReference>
<feature type="compositionally biased region" description="Basic residues" evidence="1">
    <location>
        <begin position="150"/>
        <end position="162"/>
    </location>
</feature>
<feature type="compositionally biased region" description="Low complexity" evidence="1">
    <location>
        <begin position="95"/>
        <end position="109"/>
    </location>
</feature>
<evidence type="ECO:0000313" key="3">
    <source>
        <dbReference type="EMBL" id="MBE3001410.1"/>
    </source>
</evidence>
<dbReference type="InterPro" id="IPR010982">
    <property type="entry name" value="Lambda_DNA-bd_dom_sf"/>
</dbReference>
<reference evidence="3 4" key="1">
    <citation type="submission" date="2020-09" db="EMBL/GenBank/DDBJ databases">
        <title>Diversity and distribution of actinomycetes associated with coral in the coast of Hainan.</title>
        <authorList>
            <person name="Li F."/>
        </authorList>
    </citation>
    <scope>NUCLEOTIDE SEQUENCE [LARGE SCALE GENOMIC DNA]</scope>
    <source>
        <strain evidence="3 4">HNM0947</strain>
    </source>
</reference>
<dbReference type="PANTHER" id="PTHR34475">
    <property type="match status" value="1"/>
</dbReference>
<dbReference type="SUPFAM" id="SSF47413">
    <property type="entry name" value="lambda repressor-like DNA-binding domains"/>
    <property type="match status" value="1"/>
</dbReference>
<comment type="caution">
    <text evidence="3">The sequence shown here is derived from an EMBL/GenBank/DDBJ whole genome shotgun (WGS) entry which is preliminary data.</text>
</comment>
<dbReference type="Pfam" id="PF13464">
    <property type="entry name" value="RodZ_C"/>
    <property type="match status" value="1"/>
</dbReference>
<feature type="region of interest" description="Disordered" evidence="1">
    <location>
        <begin position="95"/>
        <end position="213"/>
    </location>
</feature>
<keyword evidence="4" id="KW-1185">Reference proteome</keyword>
<evidence type="ECO:0000313" key="4">
    <source>
        <dbReference type="Proteomes" id="UP000806528"/>
    </source>
</evidence>
<dbReference type="Gene3D" id="1.10.260.40">
    <property type="entry name" value="lambda repressor-like DNA-binding domains"/>
    <property type="match status" value="1"/>
</dbReference>
<gene>
    <name evidence="3" type="ORF">IDM40_22350</name>
</gene>
<accession>A0ABR9PC48</accession>
<evidence type="ECO:0000256" key="1">
    <source>
        <dbReference type="SAM" id="MobiDB-lite"/>
    </source>
</evidence>
<protein>
    <submittedName>
        <fullName evidence="3">Helix-turn-helix domain-containing protein</fullName>
    </submittedName>
</protein>
<dbReference type="Proteomes" id="UP000806528">
    <property type="component" value="Unassembled WGS sequence"/>
</dbReference>